<reference evidence="1 3" key="1">
    <citation type="journal article" date="2011" name="Nature">
        <title>The Medicago genome provides insight into the evolution of rhizobial symbioses.</title>
        <authorList>
            <person name="Young N.D."/>
            <person name="Debelle F."/>
            <person name="Oldroyd G.E."/>
            <person name="Geurts R."/>
            <person name="Cannon S.B."/>
            <person name="Udvardi M.K."/>
            <person name="Benedito V.A."/>
            <person name="Mayer K.F."/>
            <person name="Gouzy J."/>
            <person name="Schoof H."/>
            <person name="Van de Peer Y."/>
            <person name="Proost S."/>
            <person name="Cook D.R."/>
            <person name="Meyers B.C."/>
            <person name="Spannagl M."/>
            <person name="Cheung F."/>
            <person name="De Mita S."/>
            <person name="Krishnakumar V."/>
            <person name="Gundlach H."/>
            <person name="Zhou S."/>
            <person name="Mudge J."/>
            <person name="Bharti A.K."/>
            <person name="Murray J.D."/>
            <person name="Naoumkina M.A."/>
            <person name="Rosen B."/>
            <person name="Silverstein K.A."/>
            <person name="Tang H."/>
            <person name="Rombauts S."/>
            <person name="Zhao P.X."/>
            <person name="Zhou P."/>
            <person name="Barbe V."/>
            <person name="Bardou P."/>
            <person name="Bechner M."/>
            <person name="Bellec A."/>
            <person name="Berger A."/>
            <person name="Berges H."/>
            <person name="Bidwell S."/>
            <person name="Bisseling T."/>
            <person name="Choisne N."/>
            <person name="Couloux A."/>
            <person name="Denny R."/>
            <person name="Deshpande S."/>
            <person name="Dai X."/>
            <person name="Doyle J.J."/>
            <person name="Dudez A.M."/>
            <person name="Farmer A.D."/>
            <person name="Fouteau S."/>
            <person name="Franken C."/>
            <person name="Gibelin C."/>
            <person name="Gish J."/>
            <person name="Goldstein S."/>
            <person name="Gonzalez A.J."/>
            <person name="Green P.J."/>
            <person name="Hallab A."/>
            <person name="Hartog M."/>
            <person name="Hua A."/>
            <person name="Humphray S.J."/>
            <person name="Jeong D.H."/>
            <person name="Jing Y."/>
            <person name="Jocker A."/>
            <person name="Kenton S.M."/>
            <person name="Kim D.J."/>
            <person name="Klee K."/>
            <person name="Lai H."/>
            <person name="Lang C."/>
            <person name="Lin S."/>
            <person name="Macmil S.L."/>
            <person name="Magdelenat G."/>
            <person name="Matthews L."/>
            <person name="McCorrison J."/>
            <person name="Monaghan E.L."/>
            <person name="Mun J.H."/>
            <person name="Najar F.Z."/>
            <person name="Nicholson C."/>
            <person name="Noirot C."/>
            <person name="O'Bleness M."/>
            <person name="Paule C.R."/>
            <person name="Poulain J."/>
            <person name="Prion F."/>
            <person name="Qin B."/>
            <person name="Qu C."/>
            <person name="Retzel E.F."/>
            <person name="Riddle C."/>
            <person name="Sallet E."/>
            <person name="Samain S."/>
            <person name="Samson N."/>
            <person name="Sanders I."/>
            <person name="Saurat O."/>
            <person name="Scarpelli C."/>
            <person name="Schiex T."/>
            <person name="Segurens B."/>
            <person name="Severin A.J."/>
            <person name="Sherrier D.J."/>
            <person name="Shi R."/>
            <person name="Sims S."/>
            <person name="Singer S.R."/>
            <person name="Sinharoy S."/>
            <person name="Sterck L."/>
            <person name="Viollet A."/>
            <person name="Wang B.B."/>
            <person name="Wang K."/>
            <person name="Wang M."/>
            <person name="Wang X."/>
            <person name="Warfsmann J."/>
            <person name="Weissenbach J."/>
            <person name="White D.D."/>
            <person name="White J.D."/>
            <person name="Wiley G.B."/>
            <person name="Wincker P."/>
            <person name="Xing Y."/>
            <person name="Yang L."/>
            <person name="Yao Z."/>
            <person name="Ying F."/>
            <person name="Zhai J."/>
            <person name="Zhou L."/>
            <person name="Zuber A."/>
            <person name="Denarie J."/>
            <person name="Dixon R.A."/>
            <person name="May G.D."/>
            <person name="Schwartz D.C."/>
            <person name="Rogers J."/>
            <person name="Quetier F."/>
            <person name="Town C.D."/>
            <person name="Roe B.A."/>
        </authorList>
    </citation>
    <scope>NUCLEOTIDE SEQUENCE [LARGE SCALE GENOMIC DNA]</scope>
    <source>
        <strain evidence="1">A17</strain>
        <strain evidence="2 3">cv. Jemalong A17</strain>
    </source>
</reference>
<reference evidence="2" key="3">
    <citation type="submission" date="2015-04" db="UniProtKB">
        <authorList>
            <consortium name="EnsemblPlants"/>
        </authorList>
    </citation>
    <scope>IDENTIFICATION</scope>
    <source>
        <strain evidence="2">cv. Jemalong A17</strain>
    </source>
</reference>
<dbReference type="EMBL" id="CM001222">
    <property type="protein sequence ID" value="KEH26317.1"/>
    <property type="molecule type" value="Genomic_DNA"/>
</dbReference>
<sequence>MGDELTSQYKHSANFLGDDTIVNKTGRRRWTNLIVGSLFQPLVILSSFKLGFQQNSYCRDFDLHEKYDLHVVYLREGGGLPLLKCVLKHDIRAKRMVAPRASLSLTAMMPQHVRDHVGSLFILIFFSFGYRELKVGRESMVIVFNGFINA</sequence>
<accession>A0A072U9H9</accession>
<evidence type="ECO:0000313" key="3">
    <source>
        <dbReference type="Proteomes" id="UP000002051"/>
    </source>
</evidence>
<reference evidence="1 3" key="2">
    <citation type="journal article" date="2014" name="BMC Genomics">
        <title>An improved genome release (version Mt4.0) for the model legume Medicago truncatula.</title>
        <authorList>
            <person name="Tang H."/>
            <person name="Krishnakumar V."/>
            <person name="Bidwell S."/>
            <person name="Rosen B."/>
            <person name="Chan A."/>
            <person name="Zhou S."/>
            <person name="Gentzbittel L."/>
            <person name="Childs K.L."/>
            <person name="Yandell M."/>
            <person name="Gundlach H."/>
            <person name="Mayer K.F."/>
            <person name="Schwartz D.C."/>
            <person name="Town C.D."/>
        </authorList>
    </citation>
    <scope>GENOME REANNOTATION</scope>
    <source>
        <strain evidence="1">A17</strain>
        <strain evidence="2 3">cv. Jemalong A17</strain>
    </source>
</reference>
<dbReference type="HOGENOM" id="CLU_1743261_0_0_1"/>
<name>A0A072U9H9_MEDTR</name>
<organism evidence="1 3">
    <name type="scientific">Medicago truncatula</name>
    <name type="common">Barrel medic</name>
    <name type="synonym">Medicago tribuloides</name>
    <dbReference type="NCBI Taxonomy" id="3880"/>
    <lineage>
        <taxon>Eukaryota</taxon>
        <taxon>Viridiplantae</taxon>
        <taxon>Streptophyta</taxon>
        <taxon>Embryophyta</taxon>
        <taxon>Tracheophyta</taxon>
        <taxon>Spermatophyta</taxon>
        <taxon>Magnoliopsida</taxon>
        <taxon>eudicotyledons</taxon>
        <taxon>Gunneridae</taxon>
        <taxon>Pentapetalae</taxon>
        <taxon>rosids</taxon>
        <taxon>fabids</taxon>
        <taxon>Fabales</taxon>
        <taxon>Fabaceae</taxon>
        <taxon>Papilionoideae</taxon>
        <taxon>50 kb inversion clade</taxon>
        <taxon>NPAAA clade</taxon>
        <taxon>Hologalegina</taxon>
        <taxon>IRL clade</taxon>
        <taxon>Trifolieae</taxon>
        <taxon>Medicago</taxon>
    </lineage>
</organism>
<proteinExistence type="predicted"/>
<dbReference type="EnsemblPlants" id="KEH26317">
    <property type="protein sequence ID" value="KEH26317"/>
    <property type="gene ID" value="MTR_6g452650"/>
</dbReference>
<evidence type="ECO:0000313" key="1">
    <source>
        <dbReference type="EMBL" id="KEH26317.1"/>
    </source>
</evidence>
<keyword evidence="3" id="KW-1185">Reference proteome</keyword>
<protein>
    <submittedName>
        <fullName evidence="1 2">Uncharacterized protein</fullName>
    </submittedName>
</protein>
<dbReference type="AlphaFoldDB" id="A0A072U9H9"/>
<dbReference type="Proteomes" id="UP000002051">
    <property type="component" value="Chromosome 6"/>
</dbReference>
<gene>
    <name evidence="1" type="ordered locus">MTR_6g452650</name>
</gene>
<evidence type="ECO:0000313" key="2">
    <source>
        <dbReference type="EnsemblPlants" id="KEH26317"/>
    </source>
</evidence>